<evidence type="ECO:0000313" key="3">
    <source>
        <dbReference type="Proteomes" id="UP001200604"/>
    </source>
</evidence>
<dbReference type="EMBL" id="JAKJKU010000004">
    <property type="protein sequence ID" value="MCF6774460.1"/>
    <property type="molecule type" value="Genomic_DNA"/>
</dbReference>
<evidence type="ECO:0000256" key="1">
    <source>
        <dbReference type="SAM" id="MobiDB-lite"/>
    </source>
</evidence>
<feature type="compositionally biased region" description="Low complexity" evidence="1">
    <location>
        <begin position="150"/>
        <end position="161"/>
    </location>
</feature>
<reference evidence="2 3" key="1">
    <citation type="submission" date="2022-01" db="EMBL/GenBank/DDBJ databases">
        <title>Identification and Characterization of Corynebacterium sp.</title>
        <authorList>
            <person name="Luo Q."/>
            <person name="Qu P."/>
            <person name="Chen Q."/>
        </authorList>
    </citation>
    <scope>NUCLEOTIDE SEQUENCE [LARGE SCALE GENOMIC DNA]</scope>
    <source>
        <strain evidence="2 3">MC-12</strain>
    </source>
</reference>
<feature type="compositionally biased region" description="Low complexity" evidence="1">
    <location>
        <begin position="20"/>
        <end position="35"/>
    </location>
</feature>
<feature type="compositionally biased region" description="Polar residues" evidence="1">
    <location>
        <begin position="96"/>
        <end position="110"/>
    </location>
</feature>
<sequence length="595" mass="62699">MNEQQWGQEHRDEAWGDTENQNGNNPQNNNASSDQNDVHNGQTAQNNGQWGAGTQGDTQPTTAFPPQGFNGPPPNGQFNYPPMPGNQPWPGNQPQTVNQPWPGNQAQYGNQPGPGPVEYPAAVNQPWSGNQPQQGNQPWPPNQPWPENQPPQQFSQPVQSPQEPPQQGPQPTPRRGEEDKRRSQFPRPSIERLTSEGQSGWGPHHSSDGGASGSVGSHQPAPHHPVGPHHDGGASAAGTPPGGHGTVTGPHPTAPDPMSGSQAVTAGPPQPVNGPQAFTAGPPDPVSGSHAITASGSKVAAGGAVKGGAAGILTSTKGIVGAVILGGGAIVGGGVAYNHYTTNDDSSEPTTYLHLFEGMSSGKDVVPVEGGLSFRLADTNFNCYIGFSAILTDMLGCFQSENNDPSQGAESASKPDQKFVYSHQEFKTDVSFSFEDGILHPGERIRFHETACGVFENKKATCIVDDNRVDFTDKGYTITKRKGDGTGVTGSKCGDVNVQLPAFDNEPTKAPVLVHQGDVDCSHALEAMQNYVGASDFRSAPGKGEDPAGPDKNGWTCKTSVVGYNEEETPTAVPGSVYCQDRDGNTVYTPTQYYV</sequence>
<organism evidence="2 3">
    <name type="scientific">Corynebacterium parakroppenstedtii</name>
    <dbReference type="NCBI Taxonomy" id="2828363"/>
    <lineage>
        <taxon>Bacteria</taxon>
        <taxon>Bacillati</taxon>
        <taxon>Actinomycetota</taxon>
        <taxon>Actinomycetes</taxon>
        <taxon>Mycobacteriales</taxon>
        <taxon>Corynebacteriaceae</taxon>
        <taxon>Corynebacterium</taxon>
    </lineage>
</organism>
<feature type="compositionally biased region" description="Pro residues" evidence="1">
    <location>
        <begin position="138"/>
        <end position="149"/>
    </location>
</feature>
<feature type="compositionally biased region" description="Polar residues" evidence="1">
    <location>
        <begin position="38"/>
        <end position="49"/>
    </location>
</feature>
<dbReference type="Proteomes" id="UP001200604">
    <property type="component" value="Unassembled WGS sequence"/>
</dbReference>
<dbReference type="RefSeq" id="WP_082089984.1">
    <property type="nucleotide sequence ID" value="NZ_JAGSNY010000004.1"/>
</dbReference>
<feature type="compositionally biased region" description="Pro residues" evidence="1">
    <location>
        <begin position="71"/>
        <end position="87"/>
    </location>
</feature>
<feature type="compositionally biased region" description="Pro residues" evidence="1">
    <location>
        <begin position="162"/>
        <end position="172"/>
    </location>
</feature>
<keyword evidence="3" id="KW-1185">Reference proteome</keyword>
<feature type="compositionally biased region" description="Low complexity" evidence="1">
    <location>
        <begin position="124"/>
        <end position="137"/>
    </location>
</feature>
<comment type="caution">
    <text evidence="2">The sequence shown here is derived from an EMBL/GenBank/DDBJ whole genome shotgun (WGS) entry which is preliminary data.</text>
</comment>
<name>A0ABS9HNM7_9CORY</name>
<evidence type="ECO:0000313" key="2">
    <source>
        <dbReference type="EMBL" id="MCF6774460.1"/>
    </source>
</evidence>
<protein>
    <submittedName>
        <fullName evidence="2">Uncharacterized protein</fullName>
    </submittedName>
</protein>
<gene>
    <name evidence="2" type="ORF">L3H44_08590</name>
</gene>
<accession>A0ABS9HNM7</accession>
<proteinExistence type="predicted"/>
<feature type="region of interest" description="Disordered" evidence="1">
    <location>
        <begin position="1"/>
        <end position="292"/>
    </location>
</feature>
<dbReference type="GeneID" id="92727759"/>